<sequence length="287" mass="32389">MKTASVIGGSGMLGAPVARQLRADGYRVRVISRNSDKAERLLGPDFEYETADLLDVDSLRRALKGSDAVHINASGHSRRSYYNNHVLGTKNILEALSDERIECISMISTALAYPEFADRWDNRYKMEAEALLKASGLPYLVFMPSWFMETLALFKQKQRLVHIGPSTQPIHWIAAQDYAREVSRALADPSVRNRRIVLYGSESMTMAEAMAAYARHHDLKVQRMPAWLAKAVGFISRDETLMDVADLMRHYDRAGEKPVVDAVRTTTTLKDWLGSQRVSENLTHRYG</sequence>
<evidence type="ECO:0000313" key="3">
    <source>
        <dbReference type="EMBL" id="GGX43756.1"/>
    </source>
</evidence>
<feature type="domain" description="NAD(P)-binding" evidence="2">
    <location>
        <begin position="8"/>
        <end position="150"/>
    </location>
</feature>
<evidence type="ECO:0000313" key="4">
    <source>
        <dbReference type="Proteomes" id="UP000626148"/>
    </source>
</evidence>
<dbReference type="RefSeq" id="WP_189607218.1">
    <property type="nucleotide sequence ID" value="NZ_BMXR01000002.1"/>
</dbReference>
<dbReference type="InterPro" id="IPR051164">
    <property type="entry name" value="NmrA-like_oxidored"/>
</dbReference>
<evidence type="ECO:0000256" key="1">
    <source>
        <dbReference type="ARBA" id="ARBA00022857"/>
    </source>
</evidence>
<organism evidence="3 4">
    <name type="scientific">Saccharospirillum salsuginis</name>
    <dbReference type="NCBI Taxonomy" id="418750"/>
    <lineage>
        <taxon>Bacteria</taxon>
        <taxon>Pseudomonadati</taxon>
        <taxon>Pseudomonadota</taxon>
        <taxon>Gammaproteobacteria</taxon>
        <taxon>Oceanospirillales</taxon>
        <taxon>Saccharospirillaceae</taxon>
        <taxon>Saccharospirillum</taxon>
    </lineage>
</organism>
<reference evidence="3" key="2">
    <citation type="submission" date="2020-09" db="EMBL/GenBank/DDBJ databases">
        <authorList>
            <person name="Sun Q."/>
            <person name="Kim S."/>
        </authorList>
    </citation>
    <scope>NUCLEOTIDE SEQUENCE</scope>
    <source>
        <strain evidence="3">KCTC 22169</strain>
    </source>
</reference>
<accession>A0A918K222</accession>
<dbReference type="Pfam" id="PF13460">
    <property type="entry name" value="NAD_binding_10"/>
    <property type="match status" value="1"/>
</dbReference>
<gene>
    <name evidence="3" type="ORF">GCM10007392_08130</name>
</gene>
<dbReference type="Gene3D" id="3.40.50.720">
    <property type="entry name" value="NAD(P)-binding Rossmann-like Domain"/>
    <property type="match status" value="1"/>
</dbReference>
<evidence type="ECO:0000259" key="2">
    <source>
        <dbReference type="Pfam" id="PF13460"/>
    </source>
</evidence>
<reference evidence="3" key="1">
    <citation type="journal article" date="2014" name="Int. J. Syst. Evol. Microbiol.">
        <title>Complete genome sequence of Corynebacterium casei LMG S-19264T (=DSM 44701T), isolated from a smear-ripened cheese.</title>
        <authorList>
            <consortium name="US DOE Joint Genome Institute (JGI-PGF)"/>
            <person name="Walter F."/>
            <person name="Albersmeier A."/>
            <person name="Kalinowski J."/>
            <person name="Ruckert C."/>
        </authorList>
    </citation>
    <scope>NUCLEOTIDE SEQUENCE</scope>
    <source>
        <strain evidence="3">KCTC 22169</strain>
    </source>
</reference>
<keyword evidence="1" id="KW-0521">NADP</keyword>
<dbReference type="InterPro" id="IPR016040">
    <property type="entry name" value="NAD(P)-bd_dom"/>
</dbReference>
<dbReference type="Proteomes" id="UP000626148">
    <property type="component" value="Unassembled WGS sequence"/>
</dbReference>
<dbReference type="SUPFAM" id="SSF51735">
    <property type="entry name" value="NAD(P)-binding Rossmann-fold domains"/>
    <property type="match status" value="1"/>
</dbReference>
<name>A0A918K222_9GAMM</name>
<dbReference type="PANTHER" id="PTHR42748">
    <property type="entry name" value="NITROGEN METABOLITE REPRESSION PROTEIN NMRA FAMILY MEMBER"/>
    <property type="match status" value="1"/>
</dbReference>
<protein>
    <recommendedName>
        <fullName evidence="2">NAD(P)-binding domain-containing protein</fullName>
    </recommendedName>
</protein>
<keyword evidence="4" id="KW-1185">Reference proteome</keyword>
<dbReference type="EMBL" id="BMXR01000002">
    <property type="protein sequence ID" value="GGX43756.1"/>
    <property type="molecule type" value="Genomic_DNA"/>
</dbReference>
<dbReference type="AlphaFoldDB" id="A0A918K222"/>
<proteinExistence type="predicted"/>
<dbReference type="PANTHER" id="PTHR42748:SF7">
    <property type="entry name" value="NMRA LIKE REDOX SENSOR 1-RELATED"/>
    <property type="match status" value="1"/>
</dbReference>
<dbReference type="InterPro" id="IPR036291">
    <property type="entry name" value="NAD(P)-bd_dom_sf"/>
</dbReference>
<comment type="caution">
    <text evidence="3">The sequence shown here is derived from an EMBL/GenBank/DDBJ whole genome shotgun (WGS) entry which is preliminary data.</text>
</comment>